<dbReference type="EMBL" id="LASV01000474">
    <property type="protein sequence ID" value="KKA18276.1"/>
    <property type="molecule type" value="Genomic_DNA"/>
</dbReference>
<accession>A0A0F4YK89</accession>
<dbReference type="RefSeq" id="XP_013324888.1">
    <property type="nucleotide sequence ID" value="XM_013469434.1"/>
</dbReference>
<dbReference type="GeneID" id="25320042"/>
<evidence type="ECO:0000313" key="1">
    <source>
        <dbReference type="EMBL" id="KKA18276.1"/>
    </source>
</evidence>
<name>A0A0F4YK89_RASE3</name>
<dbReference type="AlphaFoldDB" id="A0A0F4YK89"/>
<sequence>IGVNVLAFALPPFAWRIQTQYGVTQGDAGKDTEGRGFCVDFRGLSGLMLPLYGDTHDGFQLFQYWLEQYIPLFIAPEKYVQASVGASIVSLICLSRYITRHMGVW</sequence>
<proteinExistence type="predicted"/>
<dbReference type="Proteomes" id="UP000053958">
    <property type="component" value="Unassembled WGS sequence"/>
</dbReference>
<comment type="caution">
    <text evidence="1">The sequence shown here is derived from an EMBL/GenBank/DDBJ whole genome shotgun (WGS) entry which is preliminary data.</text>
</comment>
<keyword evidence="2" id="KW-1185">Reference proteome</keyword>
<evidence type="ECO:0000313" key="2">
    <source>
        <dbReference type="Proteomes" id="UP000053958"/>
    </source>
</evidence>
<feature type="non-terminal residue" evidence="1">
    <location>
        <position position="1"/>
    </location>
</feature>
<gene>
    <name evidence="1" type="ORF">T310_7777</name>
</gene>
<reference evidence="1 2" key="1">
    <citation type="submission" date="2015-04" db="EMBL/GenBank/DDBJ databases">
        <authorList>
            <person name="Heijne W.H."/>
            <person name="Fedorova N.D."/>
            <person name="Nierman W.C."/>
            <person name="Vollebregt A.W."/>
            <person name="Zhao Z."/>
            <person name="Wu L."/>
            <person name="Kumar M."/>
            <person name="Stam H."/>
            <person name="van den Berg M.A."/>
            <person name="Pel H.J."/>
        </authorList>
    </citation>
    <scope>NUCLEOTIDE SEQUENCE [LARGE SCALE GENOMIC DNA]</scope>
    <source>
        <strain evidence="1 2">CBS 393.64</strain>
    </source>
</reference>
<organism evidence="1 2">
    <name type="scientific">Rasamsonia emersonii (strain ATCC 16479 / CBS 393.64 / IMI 116815)</name>
    <dbReference type="NCBI Taxonomy" id="1408163"/>
    <lineage>
        <taxon>Eukaryota</taxon>
        <taxon>Fungi</taxon>
        <taxon>Dikarya</taxon>
        <taxon>Ascomycota</taxon>
        <taxon>Pezizomycotina</taxon>
        <taxon>Eurotiomycetes</taxon>
        <taxon>Eurotiomycetidae</taxon>
        <taxon>Eurotiales</taxon>
        <taxon>Trichocomaceae</taxon>
        <taxon>Rasamsonia</taxon>
    </lineage>
</organism>
<protein>
    <submittedName>
        <fullName evidence="1">Uncharacterized protein</fullName>
    </submittedName>
</protein>